<dbReference type="PANTHER" id="PTHR44591:SF3">
    <property type="entry name" value="RESPONSE REGULATORY DOMAIN-CONTAINING PROTEIN"/>
    <property type="match status" value="1"/>
</dbReference>
<dbReference type="InterPro" id="IPR050595">
    <property type="entry name" value="Bact_response_regulator"/>
</dbReference>
<proteinExistence type="predicted"/>
<name>A0A809RWZ6_9PROT</name>
<dbReference type="GO" id="GO:0000160">
    <property type="term" value="P:phosphorelay signal transduction system"/>
    <property type="evidence" value="ECO:0007669"/>
    <property type="project" value="InterPro"/>
</dbReference>
<dbReference type="EMBL" id="AP021857">
    <property type="protein sequence ID" value="BBO20726.1"/>
    <property type="molecule type" value="Genomic_DNA"/>
</dbReference>
<evidence type="ECO:0000313" key="5">
    <source>
        <dbReference type="Proteomes" id="UP000662914"/>
    </source>
</evidence>
<evidence type="ECO:0000256" key="1">
    <source>
        <dbReference type="ARBA" id="ARBA00022553"/>
    </source>
</evidence>
<evidence type="ECO:0000259" key="3">
    <source>
        <dbReference type="PROSITE" id="PS50110"/>
    </source>
</evidence>
<reference evidence="4" key="1">
    <citation type="journal article" name="DNA Res.">
        <title>The physiological potential of anammox bacteria as revealed by their core genome structure.</title>
        <authorList>
            <person name="Okubo T."/>
            <person name="Toyoda A."/>
            <person name="Fukuhara K."/>
            <person name="Uchiyama I."/>
            <person name="Harigaya Y."/>
            <person name="Kuroiwa M."/>
            <person name="Suzuki T."/>
            <person name="Murakami Y."/>
            <person name="Suwa Y."/>
            <person name="Takami H."/>
        </authorList>
    </citation>
    <scope>NUCLEOTIDE SEQUENCE</scope>
    <source>
        <strain evidence="4">317325-3</strain>
    </source>
</reference>
<dbReference type="Gene3D" id="3.40.50.2300">
    <property type="match status" value="1"/>
</dbReference>
<dbReference type="Proteomes" id="UP000662914">
    <property type="component" value="Chromosome"/>
</dbReference>
<evidence type="ECO:0000313" key="4">
    <source>
        <dbReference type="EMBL" id="BBO20726.1"/>
    </source>
</evidence>
<dbReference type="SMART" id="SM00448">
    <property type="entry name" value="REC"/>
    <property type="match status" value="1"/>
</dbReference>
<dbReference type="Pfam" id="PF00072">
    <property type="entry name" value="Response_reg"/>
    <property type="match status" value="1"/>
</dbReference>
<dbReference type="PROSITE" id="PS50110">
    <property type="entry name" value="RESPONSE_REGULATORY"/>
    <property type="match status" value="1"/>
</dbReference>
<dbReference type="InterPro" id="IPR058245">
    <property type="entry name" value="NreC/VraR/RcsB-like_REC"/>
</dbReference>
<accession>A0A809RWZ6</accession>
<dbReference type="PANTHER" id="PTHR44591">
    <property type="entry name" value="STRESS RESPONSE REGULATOR PROTEIN 1"/>
    <property type="match status" value="1"/>
</dbReference>
<dbReference type="AlphaFoldDB" id="A0A809RWZ6"/>
<protein>
    <submittedName>
        <fullName evidence="4">Two-component system response regulator</fullName>
    </submittedName>
</protein>
<feature type="modified residue" description="4-aspartylphosphate" evidence="2">
    <location>
        <position position="52"/>
    </location>
</feature>
<dbReference type="SUPFAM" id="SSF52172">
    <property type="entry name" value="CheY-like"/>
    <property type="match status" value="1"/>
</dbReference>
<feature type="domain" description="Response regulatory" evidence="3">
    <location>
        <begin position="2"/>
        <end position="115"/>
    </location>
</feature>
<evidence type="ECO:0000256" key="2">
    <source>
        <dbReference type="PROSITE-ProRule" id="PRU00169"/>
    </source>
</evidence>
<keyword evidence="1 2" id="KW-0597">Phosphoprotein</keyword>
<dbReference type="KEGG" id="ddz:DSYM_14250"/>
<dbReference type="InterPro" id="IPR011006">
    <property type="entry name" value="CheY-like_superfamily"/>
</dbReference>
<gene>
    <name evidence="4" type="ORF">DSYM_14250</name>
</gene>
<dbReference type="CDD" id="cd17535">
    <property type="entry name" value="REC_NarL-like"/>
    <property type="match status" value="1"/>
</dbReference>
<organism evidence="4 5">
    <name type="scientific">Candidatus Desulfobacillus denitrificans</name>
    <dbReference type="NCBI Taxonomy" id="2608985"/>
    <lineage>
        <taxon>Bacteria</taxon>
        <taxon>Pseudomonadati</taxon>
        <taxon>Pseudomonadota</taxon>
        <taxon>Betaproteobacteria</taxon>
        <taxon>Candidatus Desulfobacillus</taxon>
    </lineage>
</organism>
<sequence length="119" mass="13286">MKLLIVEDSQPVRNRLRAILSSLPGVQAEEAADIRQGTARFRELAPEMVILDVLLPDGSGLDLLGVIKQERPATRVLMFSNYTLYRKRCVAEGADYFFDKTMELESLTSTVRQLAEASA</sequence>
<dbReference type="InterPro" id="IPR001789">
    <property type="entry name" value="Sig_transdc_resp-reg_receiver"/>
</dbReference>